<dbReference type="RefSeq" id="XP_030837516.1">
    <property type="nucleotide sequence ID" value="XM_030981656.1"/>
</dbReference>
<dbReference type="InterPro" id="IPR034051">
    <property type="entry name" value="TPP_II_domain"/>
</dbReference>
<dbReference type="PRINTS" id="PR00723">
    <property type="entry name" value="SUBTILISIN"/>
</dbReference>
<dbReference type="InterPro" id="IPR015500">
    <property type="entry name" value="Peptidase_S8_subtilisin-rel"/>
</dbReference>
<proteinExistence type="inferred from homology"/>
<dbReference type="GeneID" id="583848"/>
<comment type="similarity">
    <text evidence="2 10">Belongs to the peptidase S8 family.</text>
</comment>
<dbReference type="Gene3D" id="6.10.250.3080">
    <property type="match status" value="1"/>
</dbReference>
<dbReference type="Gene3D" id="3.40.50.200">
    <property type="entry name" value="Peptidase S8/S53 domain"/>
    <property type="match status" value="2"/>
</dbReference>
<dbReference type="EnsemblMetazoa" id="XM_030981656">
    <property type="protein sequence ID" value="XP_030837516"/>
    <property type="gene ID" value="LOC583848"/>
</dbReference>
<dbReference type="InterPro" id="IPR050131">
    <property type="entry name" value="Peptidase_S8_subtilisin-like"/>
</dbReference>
<dbReference type="OrthoDB" id="10256524at2759"/>
<accession>A0A7M7NP45</accession>
<dbReference type="Gene3D" id="2.60.40.3170">
    <property type="match status" value="1"/>
</dbReference>
<evidence type="ECO:0000256" key="2">
    <source>
        <dbReference type="ARBA" id="ARBA00011073"/>
    </source>
</evidence>
<evidence type="ECO:0000256" key="9">
    <source>
        <dbReference type="ARBA" id="ARBA00032232"/>
    </source>
</evidence>
<dbReference type="InterPro" id="IPR046939">
    <property type="entry name" value="TPPII_C_sf"/>
</dbReference>
<evidence type="ECO:0000259" key="13">
    <source>
        <dbReference type="Pfam" id="PF12580"/>
    </source>
</evidence>
<protein>
    <recommendedName>
        <fullName evidence="4">Tripeptidyl-peptidase 2</fullName>
        <ecNumber evidence="3">3.4.14.10</ecNumber>
    </recommendedName>
    <alternativeName>
        <fullName evidence="9">Tripeptidyl aminopeptidase</fullName>
    </alternativeName>
</protein>
<dbReference type="InterPro" id="IPR022229">
    <property type="entry name" value="TPPII_Ig-like-2"/>
</dbReference>
<dbReference type="Pfam" id="PF21223">
    <property type="entry name" value="TPPII_Ig-like-1"/>
    <property type="match status" value="1"/>
</dbReference>
<dbReference type="GO" id="GO:0004177">
    <property type="term" value="F:aminopeptidase activity"/>
    <property type="evidence" value="ECO:0007669"/>
    <property type="project" value="UniProtKB-KW"/>
</dbReference>
<feature type="compositionally biased region" description="Low complexity" evidence="11">
    <location>
        <begin position="1184"/>
        <end position="1207"/>
    </location>
</feature>
<dbReference type="Proteomes" id="UP000007110">
    <property type="component" value="Unassembled WGS sequence"/>
</dbReference>
<dbReference type="GO" id="GO:0004252">
    <property type="term" value="F:serine-type endopeptidase activity"/>
    <property type="evidence" value="ECO:0007669"/>
    <property type="project" value="UniProtKB-UniRule"/>
</dbReference>
<dbReference type="SUPFAM" id="SSF52743">
    <property type="entry name" value="Subtilisin-like"/>
    <property type="match status" value="1"/>
</dbReference>
<feature type="domain" description="Tripeptidyl peptidase II C-terminal" evidence="14">
    <location>
        <begin position="1027"/>
        <end position="1088"/>
    </location>
</feature>
<evidence type="ECO:0000256" key="6">
    <source>
        <dbReference type="ARBA" id="ARBA00022670"/>
    </source>
</evidence>
<dbReference type="InParanoid" id="A0A7M7NP45"/>
<dbReference type="GO" id="GO:0008240">
    <property type="term" value="F:tripeptidyl-peptidase activity"/>
    <property type="evidence" value="ECO:0000318"/>
    <property type="project" value="GO_Central"/>
</dbReference>
<dbReference type="Gene3D" id="1.25.40.710">
    <property type="match status" value="1"/>
</dbReference>
<dbReference type="GO" id="GO:0006508">
    <property type="term" value="P:proteolysis"/>
    <property type="evidence" value="ECO:0007669"/>
    <property type="project" value="UniProtKB-KW"/>
</dbReference>
<dbReference type="InterPro" id="IPR022398">
    <property type="entry name" value="Peptidase_S8_His-AS"/>
</dbReference>
<comment type="catalytic activity">
    <reaction evidence="1">
        <text>Release of an N-terminal tripeptide from a polypeptide.</text>
        <dbReference type="EC" id="3.4.14.10"/>
    </reaction>
</comment>
<dbReference type="OMA" id="SLRDFQC"/>
<evidence type="ECO:0000259" key="15">
    <source>
        <dbReference type="Pfam" id="PF21223"/>
    </source>
</evidence>
<dbReference type="CDD" id="cd04857">
    <property type="entry name" value="Peptidases_S8_Tripeptidyl_Aminopeptidase_II"/>
    <property type="match status" value="1"/>
</dbReference>
<evidence type="ECO:0000313" key="17">
    <source>
        <dbReference type="EnsemblMetazoa" id="XP_030837516"/>
    </source>
</evidence>
<dbReference type="InterPro" id="IPR048384">
    <property type="entry name" value="TPPII_GBD"/>
</dbReference>
<evidence type="ECO:0000313" key="18">
    <source>
        <dbReference type="Proteomes" id="UP000007110"/>
    </source>
</evidence>
<dbReference type="PANTHER" id="PTHR43806:SF14">
    <property type="entry name" value="TRIPEPTIDYL-PEPTIDASE 2"/>
    <property type="match status" value="1"/>
</dbReference>
<evidence type="ECO:0000256" key="4">
    <source>
        <dbReference type="ARBA" id="ARBA00020244"/>
    </source>
</evidence>
<evidence type="ECO:0000256" key="5">
    <source>
        <dbReference type="ARBA" id="ARBA00022438"/>
    </source>
</evidence>
<keyword evidence="8 10" id="KW-0720">Serine protease</keyword>
<sequence>MASHIDKNFPVAGLLPKNETGAAAFLTKYPEYDGRGVVIAILDTGVDPGAPGLQTTTDGLPKILDIIDATGSGDVITSTVVEVRDGEITGLTGRKLKIPLNWENPSGKYHIGVKNAYELYPKGLKERVQKDRKEKLWDTYHKPAIAEATRKLEAYDAAHPNVTKQEEKLERENLVAMLDVLNNADKKYSDPGPVYDCLVFNDGNTWRAVIDTSACGDLASCTVLANYKEDHQKATLSNLDMLNYSVNIYDDGNVLSIVTNAGSHGTHVAGIAAAHFADNPEKNGIAPGAQIVAIKIGDSRLGSMETGSALVRAMIAVIEHKVDLVNFSYGEAAHWPNGGRVCDVISEAVNNHGIIFVSSAGNNGPALSTVGCPGGTTSSIIGVGAYVSPEMSAAEYSLREKLPGMPYTWSSRGPTVDGALGVSICAPGGAITSVPNWTLRGSQLMNGTSMSSPNACGGIGLILSGLKKEGIAYTPHSIRRAVESTAQSLDNVERFSQGYGLLQVVQAFEFLQKYCDCPSRNVKFNVSFDGGRGIYLRENNKARECNVSIEPEFVEGTDPAEKIAFNLHIALAVEAPWVQAPAHLVLMNTSRSVSIKVDPQGLPEGAHYTEVCGFDLTQPAKGPLFRIPVTVIVPQDLNGQIDVEWNDKEFKSGQIRRQFVRVPQGATWAEISITSLEREQSSRFVLHTIQLQPQTAYRNNEFYKFLSLQEQCEVQHSFAVHGGQIMEFTVAKWWASLGRSRVKYSLSFHGLQPSQKTVQMHAANGVRRIYVKSTLRVQELCPSISIKNCVQPLRPNECELRPLGSRDVLPKGRQIYELILTYNFHQSKTSEITPNCPLLSDLLYESEYESQLWMLFDGNKRYMGSGDAYPHQYTLKLDKGDYTLRLQVRHDRKEMLDKLKDMVLLIDQKLSSSLSVDVYQTVNGALNGKAKFGSTMTVPRGGSVPVFVPPIPDDKLPKGASLGQILTGQVTFAKSELGKKVKGKRGHAAGLGSEGKRNLGLKPDTYPFVYVLTQSPHKAHLPKPEKSAKEKEKTKEEEFAEATRDMKISWLSKLEGDELYKELSEQYPTHLPLYVAQLNKKENQKERSKNLQDIVEAANQVVSLIDQSELAMFVAVKNDTRPDAVSIKQEMEKQKHHLVSALCLKGVALADQLLAAAESNQVEKDSSTAITTTAATAAIATATTSSTTPTTSTTTSVTVPSEVSSSTCPDEDMALRDEMEHTYTELLKWADAEEKKVLLFTTRHAQVSKHKGRRLKCMLKQQEMESRPTKDGELRIIEVYKSLGWDHIVEHAVNWLPVKYPPNFISF</sequence>
<dbReference type="Pfam" id="PF12583">
    <property type="entry name" value="TPPII_C"/>
    <property type="match status" value="1"/>
</dbReference>
<feature type="compositionally biased region" description="Basic and acidic residues" evidence="11">
    <location>
        <begin position="1022"/>
        <end position="1039"/>
    </location>
</feature>
<evidence type="ECO:0000256" key="7">
    <source>
        <dbReference type="ARBA" id="ARBA00022801"/>
    </source>
</evidence>
<feature type="active site" description="Charge relay system" evidence="10">
    <location>
        <position position="449"/>
    </location>
</feature>
<organism evidence="17 18">
    <name type="scientific">Strongylocentrotus purpuratus</name>
    <name type="common">Purple sea urchin</name>
    <dbReference type="NCBI Taxonomy" id="7668"/>
    <lineage>
        <taxon>Eukaryota</taxon>
        <taxon>Metazoa</taxon>
        <taxon>Echinodermata</taxon>
        <taxon>Eleutherozoa</taxon>
        <taxon>Echinozoa</taxon>
        <taxon>Echinoidea</taxon>
        <taxon>Euechinoidea</taxon>
        <taxon>Echinacea</taxon>
        <taxon>Camarodonta</taxon>
        <taxon>Echinidea</taxon>
        <taxon>Strongylocentrotidae</taxon>
        <taxon>Strongylocentrotus</taxon>
    </lineage>
</organism>
<dbReference type="GO" id="GO:0005829">
    <property type="term" value="C:cytosol"/>
    <property type="evidence" value="ECO:0000318"/>
    <property type="project" value="GO_Central"/>
</dbReference>
<keyword evidence="6 10" id="KW-0645">Protease</keyword>
<evidence type="ECO:0000256" key="1">
    <source>
        <dbReference type="ARBA" id="ARBA00001910"/>
    </source>
</evidence>
<evidence type="ECO:0000256" key="8">
    <source>
        <dbReference type="ARBA" id="ARBA00022825"/>
    </source>
</evidence>
<keyword evidence="7 10" id="KW-0378">Hydrolase</keyword>
<name>A0A7M7NP45_STRPU</name>
<feature type="domain" description="Tripeptidyl-peptidase II galactose-binding" evidence="16">
    <location>
        <begin position="650"/>
        <end position="738"/>
    </location>
</feature>
<dbReference type="PANTHER" id="PTHR43806">
    <property type="entry name" value="PEPTIDASE S8"/>
    <property type="match status" value="1"/>
</dbReference>
<dbReference type="InterPro" id="IPR048383">
    <property type="entry name" value="TPPII_Ig-like-1"/>
</dbReference>
<reference evidence="18" key="1">
    <citation type="submission" date="2015-02" db="EMBL/GenBank/DDBJ databases">
        <title>Genome sequencing for Strongylocentrotus purpuratus.</title>
        <authorList>
            <person name="Murali S."/>
            <person name="Liu Y."/>
            <person name="Vee V."/>
            <person name="English A."/>
            <person name="Wang M."/>
            <person name="Skinner E."/>
            <person name="Han Y."/>
            <person name="Muzny D.M."/>
            <person name="Worley K.C."/>
            <person name="Gibbs R.A."/>
        </authorList>
    </citation>
    <scope>NUCLEOTIDE SEQUENCE</scope>
</reference>
<dbReference type="InterPro" id="IPR022232">
    <property type="entry name" value="TPPII_C_art"/>
</dbReference>
<dbReference type="InterPro" id="IPR000209">
    <property type="entry name" value="Peptidase_S8/S53_dom"/>
</dbReference>
<feature type="active site" description="Charge relay system" evidence="10">
    <location>
        <position position="264"/>
    </location>
</feature>
<evidence type="ECO:0000256" key="10">
    <source>
        <dbReference type="PROSITE-ProRule" id="PRU01240"/>
    </source>
</evidence>
<feature type="domain" description="Tripeptidyl-peptidase II first Ig-like" evidence="15">
    <location>
        <begin position="522"/>
        <end position="632"/>
    </location>
</feature>
<dbReference type="FunCoup" id="A0A7M7NP45">
    <property type="interactions" value="2282"/>
</dbReference>
<feature type="region of interest" description="Disordered" evidence="11">
    <location>
        <begin position="1184"/>
        <end position="1209"/>
    </location>
</feature>
<feature type="domain" description="Tripeptidyl peptidase II second Ig-like" evidence="13">
    <location>
        <begin position="773"/>
        <end position="960"/>
    </location>
</feature>
<evidence type="ECO:0000256" key="11">
    <source>
        <dbReference type="SAM" id="MobiDB-lite"/>
    </source>
</evidence>
<keyword evidence="5" id="KW-0031">Aminopeptidase</keyword>
<dbReference type="PROSITE" id="PS51892">
    <property type="entry name" value="SUBTILASE"/>
    <property type="match status" value="1"/>
</dbReference>
<dbReference type="InterPro" id="IPR046940">
    <property type="entry name" value="TPPII_Ig-like_sf"/>
</dbReference>
<feature type="domain" description="Peptidase S8/S53" evidence="12">
    <location>
        <begin position="34"/>
        <end position="500"/>
    </location>
</feature>
<dbReference type="PROSITE" id="PS00138">
    <property type="entry name" value="SUBTILASE_SER"/>
    <property type="match status" value="1"/>
</dbReference>
<dbReference type="KEGG" id="spu:583848"/>
<dbReference type="Pfam" id="PF21316">
    <property type="entry name" value="TPPII_GBD"/>
    <property type="match status" value="1"/>
</dbReference>
<evidence type="ECO:0000256" key="3">
    <source>
        <dbReference type="ARBA" id="ARBA00012462"/>
    </source>
</evidence>
<dbReference type="InterPro" id="IPR036852">
    <property type="entry name" value="Peptidase_S8/S53_dom_sf"/>
</dbReference>
<dbReference type="Pfam" id="PF12580">
    <property type="entry name" value="TPPII"/>
    <property type="match status" value="1"/>
</dbReference>
<feature type="region of interest" description="Disordered" evidence="11">
    <location>
        <begin position="1017"/>
        <end position="1039"/>
    </location>
</feature>
<feature type="active site" description="Charge relay system" evidence="10">
    <location>
        <position position="43"/>
    </location>
</feature>
<dbReference type="CTD" id="7174"/>
<keyword evidence="18" id="KW-1185">Reference proteome</keyword>
<evidence type="ECO:0000259" key="14">
    <source>
        <dbReference type="Pfam" id="PF12583"/>
    </source>
</evidence>
<dbReference type="PROSITE" id="PS00137">
    <property type="entry name" value="SUBTILASE_HIS"/>
    <property type="match status" value="1"/>
</dbReference>
<evidence type="ECO:0000259" key="12">
    <source>
        <dbReference type="Pfam" id="PF00082"/>
    </source>
</evidence>
<evidence type="ECO:0000259" key="16">
    <source>
        <dbReference type="Pfam" id="PF21316"/>
    </source>
</evidence>
<dbReference type="InterPro" id="IPR023828">
    <property type="entry name" value="Peptidase_S8_Ser-AS"/>
</dbReference>
<dbReference type="EC" id="3.4.14.10" evidence="3"/>
<reference evidence="17" key="2">
    <citation type="submission" date="2021-01" db="UniProtKB">
        <authorList>
            <consortium name="EnsemblMetazoa"/>
        </authorList>
    </citation>
    <scope>IDENTIFICATION</scope>
</reference>
<dbReference type="FunFam" id="3.40.50.200:FF:000003">
    <property type="entry name" value="Tripeptidyl peptidase 2"/>
    <property type="match status" value="1"/>
</dbReference>
<dbReference type="Pfam" id="PF00082">
    <property type="entry name" value="Peptidase_S8"/>
    <property type="match status" value="1"/>
</dbReference>